<protein>
    <submittedName>
        <fullName evidence="2">Uncharacterized protein</fullName>
    </submittedName>
</protein>
<evidence type="ECO:0000256" key="1">
    <source>
        <dbReference type="SAM" id="SignalP"/>
    </source>
</evidence>
<comment type="caution">
    <text evidence="2">The sequence shown here is derived from an EMBL/GenBank/DDBJ whole genome shotgun (WGS) entry which is preliminary data.</text>
</comment>
<dbReference type="EMBL" id="JWYV01000017">
    <property type="protein sequence ID" value="KKC98634.1"/>
    <property type="molecule type" value="Genomic_DNA"/>
</dbReference>
<dbReference type="OrthoDB" id="5811552at2"/>
<dbReference type="Proteomes" id="UP000033633">
    <property type="component" value="Unassembled WGS sequence"/>
</dbReference>
<dbReference type="RefSeq" id="WP_046221814.1">
    <property type="nucleotide sequence ID" value="NZ_JWYV01000017.1"/>
</dbReference>
<gene>
    <name evidence="2" type="ORF">KY46_16985</name>
</gene>
<reference evidence="2 3" key="1">
    <citation type="submission" date="2014-12" db="EMBL/GenBank/DDBJ databases">
        <title>Mercury Reductase activity and rhizosphere competence traits in the genome of root associated Photobacterium halotolerans MELD1.</title>
        <authorList>
            <person name="Mathew D.C."/>
            <person name="Huang C.-C."/>
        </authorList>
    </citation>
    <scope>NUCLEOTIDE SEQUENCE [LARGE SCALE GENOMIC DNA]</scope>
    <source>
        <strain evidence="2 3">MELD1</strain>
    </source>
</reference>
<evidence type="ECO:0000313" key="3">
    <source>
        <dbReference type="Proteomes" id="UP000033633"/>
    </source>
</evidence>
<accession>A0A0F5VAX0</accession>
<name>A0A0F5VAX0_9GAMM</name>
<organism evidence="2 3">
    <name type="scientific">Photobacterium halotolerans</name>
    <dbReference type="NCBI Taxonomy" id="265726"/>
    <lineage>
        <taxon>Bacteria</taxon>
        <taxon>Pseudomonadati</taxon>
        <taxon>Pseudomonadota</taxon>
        <taxon>Gammaproteobacteria</taxon>
        <taxon>Vibrionales</taxon>
        <taxon>Vibrionaceae</taxon>
        <taxon>Photobacterium</taxon>
    </lineage>
</organism>
<dbReference type="AlphaFoldDB" id="A0A0F5VAX0"/>
<feature type="signal peptide" evidence="1">
    <location>
        <begin position="1"/>
        <end position="19"/>
    </location>
</feature>
<keyword evidence="1" id="KW-0732">Signal</keyword>
<evidence type="ECO:0000313" key="2">
    <source>
        <dbReference type="EMBL" id="KKC98634.1"/>
    </source>
</evidence>
<feature type="chain" id="PRO_5002496600" evidence="1">
    <location>
        <begin position="20"/>
        <end position="311"/>
    </location>
</feature>
<sequence>MKKYLLTAALGWLSFTAFANTNPHLDSYTKPVSQTLSKGQRVNVTVNFSLPADRRHLVTLGFDNNQPNAMDCKISIYNAASQRLHYLDCRPGWGEIHFDTPNEYYQNGYRAVISLYNADFSKPSQRFDGNFRFNFGESSSIDNDRLPTWWKKTYEVVGLDAYTDYDGDGFTLMQEYFGNSKPNDATSFPDHDPVIDFDETLTAGTSIYASFGKPVTKWLEITPYNNKKVKSLELMVDTTANARGQSVVAFFYNENNERIYPTYLKYPSGNLSVFFDQPVEVQTLKVELTASHYSSGITARFDAKVNAVFTE</sequence>
<keyword evidence="3" id="KW-1185">Reference proteome</keyword>
<proteinExistence type="predicted"/>
<dbReference type="PATRIC" id="fig|265726.11.peg.1664"/>